<gene>
    <name evidence="9" type="ORF">LRAMOSA08646</name>
</gene>
<dbReference type="InterPro" id="IPR001356">
    <property type="entry name" value="HD"/>
</dbReference>
<evidence type="ECO:0000256" key="1">
    <source>
        <dbReference type="ARBA" id="ARBA00004123"/>
    </source>
</evidence>
<evidence type="ECO:0000256" key="3">
    <source>
        <dbReference type="ARBA" id="ARBA00023155"/>
    </source>
</evidence>
<dbReference type="Gene3D" id="1.10.10.60">
    <property type="entry name" value="Homeodomain-like"/>
    <property type="match status" value="1"/>
</dbReference>
<evidence type="ECO:0000256" key="2">
    <source>
        <dbReference type="ARBA" id="ARBA00023125"/>
    </source>
</evidence>
<feature type="domain" description="Homeobox" evidence="8">
    <location>
        <begin position="50"/>
        <end position="110"/>
    </location>
</feature>
<dbReference type="EMBL" id="LK023318">
    <property type="protein sequence ID" value="CDS06118.1"/>
    <property type="molecule type" value="Genomic_DNA"/>
</dbReference>
<dbReference type="InterPro" id="IPR017970">
    <property type="entry name" value="Homeobox_CS"/>
</dbReference>
<feature type="region of interest" description="Disordered" evidence="7">
    <location>
        <begin position="1"/>
        <end position="58"/>
    </location>
</feature>
<evidence type="ECO:0000313" key="9">
    <source>
        <dbReference type="EMBL" id="CDS06118.1"/>
    </source>
</evidence>
<evidence type="ECO:0000259" key="8">
    <source>
        <dbReference type="PROSITE" id="PS50071"/>
    </source>
</evidence>
<evidence type="ECO:0000256" key="7">
    <source>
        <dbReference type="SAM" id="MobiDB-lite"/>
    </source>
</evidence>
<sequence length="579" mass="63605">MSSSSSNNDNLAARLQVSSEQQSNDTKNENTSNAAVTSSNTDNSSNTATPTPTRKRTRATAEQLAVLEDTFAVNVSPNGKLRKQLSERLQMSERSIQIWFQNRRAKVKHMQKRAQMQMQQASLRAQMYQYQQYNAAAAAAVNGGGAMMPPPPPGYHQQQHHHPYYYSPRVPLPPRAQSAEASYIDHHHHHYHRQQGVNSLAHPMHHHQQQQTSATPTMQADNQQAWQMADQHYSATPMANTTSATTTAANSNIPTLIPVPNAGPTAMLATGDLPSSSSNDYVPGSSLSSSPAVSDGSFWGASPDQPAVDPALAVRALSDPPIVTTIDPASIMMTPPDTMDHAGHVTTHLNATTLTIGTWQRLKLRANDLTCVYDGESKIFSWQIADNGCRFKIDMALDAVSSIEFVDNPSDVLADVHFDISEPPLFYMEQKKINNEKHQEEKQQEDKNNEKDWVQCSDFTEGKQASRFFRHSLKGVAHHLKQELASLTENHPETQRLVRYASVNQQQQQEEHDFWLAAAIAAAATTTSGTSASSPNNVSHHYGPASTLYWTPPDTAIASTASAMPNMMPVTVEPSSLLG</sequence>
<dbReference type="GO" id="GO:0005634">
    <property type="term" value="C:nucleus"/>
    <property type="evidence" value="ECO:0007669"/>
    <property type="project" value="UniProtKB-SubCell"/>
</dbReference>
<dbReference type="CDD" id="cd00086">
    <property type="entry name" value="homeodomain"/>
    <property type="match status" value="1"/>
</dbReference>
<dbReference type="Pfam" id="PF00046">
    <property type="entry name" value="Homeodomain"/>
    <property type="match status" value="1"/>
</dbReference>
<feature type="compositionally biased region" description="Low complexity" evidence="7">
    <location>
        <begin position="30"/>
        <end position="52"/>
    </location>
</feature>
<evidence type="ECO:0000256" key="4">
    <source>
        <dbReference type="ARBA" id="ARBA00023242"/>
    </source>
</evidence>
<evidence type="ECO:0000256" key="5">
    <source>
        <dbReference type="PROSITE-ProRule" id="PRU00108"/>
    </source>
</evidence>
<dbReference type="AlphaFoldDB" id="A0A077WGD9"/>
<dbReference type="OrthoDB" id="6159439at2759"/>
<name>A0A077WGD9_9FUNG</name>
<proteinExistence type="predicted"/>
<keyword evidence="2 5" id="KW-0238">DNA-binding</keyword>
<reference evidence="9" key="1">
    <citation type="journal article" date="2014" name="Genome Announc.">
        <title>De novo whole-genome sequence and genome annotation of Lichtheimia ramosa.</title>
        <authorList>
            <person name="Linde J."/>
            <person name="Schwartze V."/>
            <person name="Binder U."/>
            <person name="Lass-Florl C."/>
            <person name="Voigt K."/>
            <person name="Horn F."/>
        </authorList>
    </citation>
    <scope>NUCLEOTIDE SEQUENCE</scope>
    <source>
        <strain evidence="9">JMRC FSU:6197</strain>
    </source>
</reference>
<organism evidence="9">
    <name type="scientific">Lichtheimia ramosa</name>
    <dbReference type="NCBI Taxonomy" id="688394"/>
    <lineage>
        <taxon>Eukaryota</taxon>
        <taxon>Fungi</taxon>
        <taxon>Fungi incertae sedis</taxon>
        <taxon>Mucoromycota</taxon>
        <taxon>Mucoromycotina</taxon>
        <taxon>Mucoromycetes</taxon>
        <taxon>Mucorales</taxon>
        <taxon>Lichtheimiaceae</taxon>
        <taxon>Lichtheimia</taxon>
    </lineage>
</organism>
<accession>A0A077WGD9</accession>
<dbReference type="PROSITE" id="PS50071">
    <property type="entry name" value="HOMEOBOX_2"/>
    <property type="match status" value="1"/>
</dbReference>
<keyword evidence="4 5" id="KW-0539">Nucleus</keyword>
<feature type="DNA-binding region" description="Homeobox" evidence="5">
    <location>
        <begin position="52"/>
        <end position="111"/>
    </location>
</feature>
<feature type="compositionally biased region" description="Polar residues" evidence="7">
    <location>
        <begin position="16"/>
        <end position="25"/>
    </location>
</feature>
<protein>
    <recommendedName>
        <fullName evidence="8">Homeobox domain-containing protein</fullName>
    </recommendedName>
</protein>
<dbReference type="InterPro" id="IPR050453">
    <property type="entry name" value="LIM_Homeobox_TF"/>
</dbReference>
<dbReference type="InterPro" id="IPR057939">
    <property type="entry name" value="TRF2_HOY1_PH"/>
</dbReference>
<dbReference type="InterPro" id="IPR009057">
    <property type="entry name" value="Homeodomain-like_sf"/>
</dbReference>
<dbReference type="PROSITE" id="PS00027">
    <property type="entry name" value="HOMEOBOX_1"/>
    <property type="match status" value="1"/>
</dbReference>
<dbReference type="SUPFAM" id="SSF46689">
    <property type="entry name" value="Homeodomain-like"/>
    <property type="match status" value="1"/>
</dbReference>
<keyword evidence="3 5" id="KW-0371">Homeobox</keyword>
<dbReference type="Pfam" id="PF24818">
    <property type="entry name" value="PH_TRF2_HOY1"/>
    <property type="match status" value="1"/>
</dbReference>
<dbReference type="GO" id="GO:0000981">
    <property type="term" value="F:DNA-binding transcription factor activity, RNA polymerase II-specific"/>
    <property type="evidence" value="ECO:0007669"/>
    <property type="project" value="InterPro"/>
</dbReference>
<comment type="subcellular location">
    <subcellularLocation>
        <location evidence="1 5 6">Nucleus</location>
    </subcellularLocation>
</comment>
<dbReference type="SMART" id="SM00389">
    <property type="entry name" value="HOX"/>
    <property type="match status" value="1"/>
</dbReference>
<evidence type="ECO:0000256" key="6">
    <source>
        <dbReference type="RuleBase" id="RU000682"/>
    </source>
</evidence>
<dbReference type="PANTHER" id="PTHR24208:SF166">
    <property type="entry name" value="LIM HOMEOBOX TRANSCRIPTION FACTOR 1 ALPHA, ISOFORM B"/>
    <property type="match status" value="1"/>
</dbReference>
<dbReference type="PANTHER" id="PTHR24208">
    <property type="entry name" value="LIM/HOMEOBOX PROTEIN LHX"/>
    <property type="match status" value="1"/>
</dbReference>
<dbReference type="GO" id="GO:0000977">
    <property type="term" value="F:RNA polymerase II transcription regulatory region sequence-specific DNA binding"/>
    <property type="evidence" value="ECO:0007669"/>
    <property type="project" value="TreeGrafter"/>
</dbReference>